<sequence>MSNREYFQFLAYRWDVTRAQEIAADLPVYRMAVEPWFGWLPAVRIDEDYIDRVDLGRPLIMVKIKEADGALLIIDGWHRIARAQRDSVSHLPVTVLNEEQEREVRIFGGSKKPRSRSGQRSSAARRPRVTGAQGPRRAAPPTRRGRRRGKR</sequence>
<dbReference type="EMBL" id="JAVREM010000007">
    <property type="protein sequence ID" value="MDT0318532.1"/>
    <property type="molecule type" value="Genomic_DNA"/>
</dbReference>
<gene>
    <name evidence="2" type="ORF">RNC47_09315</name>
</gene>
<reference evidence="3" key="1">
    <citation type="submission" date="2023-07" db="EMBL/GenBank/DDBJ databases">
        <title>30 novel species of actinomycetes from the DSMZ collection.</title>
        <authorList>
            <person name="Nouioui I."/>
        </authorList>
    </citation>
    <scope>NUCLEOTIDE SEQUENCE [LARGE SCALE GENOMIC DNA]</scope>
    <source>
        <strain evidence="3">DSM 44918</strain>
    </source>
</reference>
<dbReference type="Proteomes" id="UP001183420">
    <property type="component" value="Unassembled WGS sequence"/>
</dbReference>
<feature type="compositionally biased region" description="Low complexity" evidence="1">
    <location>
        <begin position="131"/>
        <end position="142"/>
    </location>
</feature>
<dbReference type="SUPFAM" id="SSF110849">
    <property type="entry name" value="ParB/Sulfiredoxin"/>
    <property type="match status" value="1"/>
</dbReference>
<keyword evidence="3" id="KW-1185">Reference proteome</keyword>
<evidence type="ECO:0008006" key="4">
    <source>
        <dbReference type="Google" id="ProtNLM"/>
    </source>
</evidence>
<protein>
    <recommendedName>
        <fullName evidence="4">ParB/Sulfiredoxin domain-containing protein</fullName>
    </recommendedName>
</protein>
<evidence type="ECO:0000313" key="2">
    <source>
        <dbReference type="EMBL" id="MDT0318532.1"/>
    </source>
</evidence>
<accession>A0ABU2LLS1</accession>
<dbReference type="RefSeq" id="WP_311597274.1">
    <property type="nucleotide sequence ID" value="NZ_JAVREM010000007.1"/>
</dbReference>
<comment type="caution">
    <text evidence="2">The sequence shown here is derived from an EMBL/GenBank/DDBJ whole genome shotgun (WGS) entry which is preliminary data.</text>
</comment>
<evidence type="ECO:0000313" key="3">
    <source>
        <dbReference type="Proteomes" id="UP001183420"/>
    </source>
</evidence>
<evidence type="ECO:0000256" key="1">
    <source>
        <dbReference type="SAM" id="MobiDB-lite"/>
    </source>
</evidence>
<dbReference type="InterPro" id="IPR036086">
    <property type="entry name" value="ParB/Sulfiredoxin_sf"/>
</dbReference>
<name>A0ABU2LLS1_9ACTN</name>
<feature type="region of interest" description="Disordered" evidence="1">
    <location>
        <begin position="104"/>
        <end position="151"/>
    </location>
</feature>
<proteinExistence type="predicted"/>
<organism evidence="2 3">
    <name type="scientific">Streptomyces millisiae</name>
    <dbReference type="NCBI Taxonomy" id="3075542"/>
    <lineage>
        <taxon>Bacteria</taxon>
        <taxon>Bacillati</taxon>
        <taxon>Actinomycetota</taxon>
        <taxon>Actinomycetes</taxon>
        <taxon>Kitasatosporales</taxon>
        <taxon>Streptomycetaceae</taxon>
        <taxon>Streptomyces</taxon>
    </lineage>
</organism>
<feature type="compositionally biased region" description="Basic residues" evidence="1">
    <location>
        <begin position="111"/>
        <end position="128"/>
    </location>
</feature>